<evidence type="ECO:0000313" key="4">
    <source>
        <dbReference type="EMBL" id="EFV99826.1"/>
    </source>
</evidence>
<dbReference type="Pfam" id="PF01966">
    <property type="entry name" value="HD"/>
    <property type="match status" value="1"/>
</dbReference>
<dbReference type="Pfam" id="PF01336">
    <property type="entry name" value="tRNA_anti-codon"/>
    <property type="match status" value="1"/>
</dbReference>
<dbReference type="EMBL" id="AEQR01000013">
    <property type="protein sequence ID" value="EFV99826.1"/>
    <property type="molecule type" value="Genomic_DNA"/>
</dbReference>
<dbReference type="CDD" id="cd00077">
    <property type="entry name" value="HDc"/>
    <property type="match status" value="1"/>
</dbReference>
<dbReference type="InterPro" id="IPR050798">
    <property type="entry name" value="YhaM_exoribonuc/phosphodiest"/>
</dbReference>
<dbReference type="InterPro" id="IPR012340">
    <property type="entry name" value="NA-bd_OB-fold"/>
</dbReference>
<reference evidence="4 5" key="1">
    <citation type="submission" date="2010-12" db="EMBL/GenBank/DDBJ databases">
        <authorList>
            <person name="Muzny D."/>
            <person name="Qin X."/>
            <person name="Deng J."/>
            <person name="Jiang H."/>
            <person name="Liu Y."/>
            <person name="Qu J."/>
            <person name="Song X.-Z."/>
            <person name="Zhang L."/>
            <person name="Thornton R."/>
            <person name="Coyle M."/>
            <person name="Francisco L."/>
            <person name="Jackson L."/>
            <person name="Javaid M."/>
            <person name="Korchina V."/>
            <person name="Kovar C."/>
            <person name="Mata R."/>
            <person name="Mathew T."/>
            <person name="Ngo R."/>
            <person name="Nguyen L."/>
            <person name="Nguyen N."/>
            <person name="Okwuonu G."/>
            <person name="Ongeri F."/>
            <person name="Pham C."/>
            <person name="Simmons D."/>
            <person name="Wilczek-Boney K."/>
            <person name="Hale W."/>
            <person name="Jakkamsetti A."/>
            <person name="Pham P."/>
            <person name="Ruth R."/>
            <person name="San Lucas F."/>
            <person name="Warren J."/>
            <person name="Zhang J."/>
            <person name="Zhao Z."/>
            <person name="Zhou C."/>
            <person name="Zhu D."/>
            <person name="Lee S."/>
            <person name="Bess C."/>
            <person name="Blankenburg K."/>
            <person name="Forbes L."/>
            <person name="Fu Q."/>
            <person name="Gubbala S."/>
            <person name="Hirani K."/>
            <person name="Jayaseelan J.C."/>
            <person name="Lara F."/>
            <person name="Munidasa M."/>
            <person name="Palculict T."/>
            <person name="Patil S."/>
            <person name="Pu L.-L."/>
            <person name="Saada N."/>
            <person name="Tang L."/>
            <person name="Weissenberger G."/>
            <person name="Zhu Y."/>
            <person name="Hemphill L."/>
            <person name="Shang Y."/>
            <person name="Youmans B."/>
            <person name="Ayvaz T."/>
            <person name="Ross M."/>
            <person name="Santibanez J."/>
            <person name="Aqrawi P."/>
            <person name="Gross S."/>
            <person name="Joshi V."/>
            <person name="Fowler G."/>
            <person name="Nazareth L."/>
            <person name="Reid J."/>
            <person name="Worley K."/>
            <person name="Petrosino J."/>
            <person name="Highlander S."/>
            <person name="Gibbs R."/>
        </authorList>
    </citation>
    <scope>NUCLEOTIDE SEQUENCE [LARGE SCALE GENOMIC DNA]</scope>
    <source>
        <strain evidence="4 5">ATCC 700641</strain>
    </source>
</reference>
<dbReference type="CDD" id="cd04492">
    <property type="entry name" value="YhaM_OBF_like"/>
    <property type="match status" value="1"/>
</dbReference>
<dbReference type="HOGENOM" id="CLU_056349_2_0_9"/>
<dbReference type="PANTHER" id="PTHR37294">
    <property type="entry name" value="3'-5' EXORIBONUCLEASE YHAM"/>
    <property type="match status" value="1"/>
</dbReference>
<dbReference type="eggNOG" id="COG3481">
    <property type="taxonomic scope" value="Bacteria"/>
</dbReference>
<accession>E7S956</accession>
<dbReference type="AlphaFoldDB" id="E7S956"/>
<evidence type="ECO:0000259" key="3">
    <source>
        <dbReference type="PROSITE" id="PS51831"/>
    </source>
</evidence>
<dbReference type="Proteomes" id="UP000002814">
    <property type="component" value="Unassembled WGS sequence"/>
</dbReference>
<keyword evidence="2" id="KW-0269">Exonuclease</keyword>
<dbReference type="InterPro" id="IPR004365">
    <property type="entry name" value="NA-bd_OB_tRNA"/>
</dbReference>
<keyword evidence="1" id="KW-0378">Hydrolase</keyword>
<dbReference type="Gene3D" id="2.40.50.140">
    <property type="entry name" value="Nucleic acid-binding proteins"/>
    <property type="match status" value="1"/>
</dbReference>
<keyword evidence="5" id="KW-1185">Reference proteome</keyword>
<dbReference type="SUPFAM" id="SSF109604">
    <property type="entry name" value="HD-domain/PDEase-like"/>
    <property type="match status" value="1"/>
</dbReference>
<dbReference type="GO" id="GO:0031125">
    <property type="term" value="P:rRNA 3'-end processing"/>
    <property type="evidence" value="ECO:0007669"/>
    <property type="project" value="TreeGrafter"/>
</dbReference>
<comment type="caution">
    <text evidence="4">The sequence shown here is derived from an EMBL/GenBank/DDBJ whole genome shotgun (WGS) entry which is preliminary data.</text>
</comment>
<evidence type="ECO:0000256" key="1">
    <source>
        <dbReference type="ARBA" id="ARBA00022801"/>
    </source>
</evidence>
<organism evidence="4 5">
    <name type="scientific">Streptococcus australis ATCC 700641</name>
    <dbReference type="NCBI Taxonomy" id="888833"/>
    <lineage>
        <taxon>Bacteria</taxon>
        <taxon>Bacillati</taxon>
        <taxon>Bacillota</taxon>
        <taxon>Bacilli</taxon>
        <taxon>Lactobacillales</taxon>
        <taxon>Streptococcaceae</taxon>
        <taxon>Streptococcus</taxon>
    </lineage>
</organism>
<feature type="domain" description="HD" evidence="3">
    <location>
        <begin position="166"/>
        <end position="284"/>
    </location>
</feature>
<evidence type="ECO:0000256" key="2">
    <source>
        <dbReference type="ARBA" id="ARBA00022839"/>
    </source>
</evidence>
<dbReference type="GO" id="GO:0003676">
    <property type="term" value="F:nucleic acid binding"/>
    <property type="evidence" value="ECO:0007669"/>
    <property type="project" value="InterPro"/>
</dbReference>
<keyword evidence="2" id="KW-0540">Nuclease</keyword>
<dbReference type="InterPro" id="IPR003607">
    <property type="entry name" value="HD/PDEase_dom"/>
</dbReference>
<dbReference type="FunFam" id="1.10.3210.10:FF:000008">
    <property type="entry name" value="3'-5' exoribonuclease YhaM"/>
    <property type="match status" value="1"/>
</dbReference>
<dbReference type="PROSITE" id="PS51831">
    <property type="entry name" value="HD"/>
    <property type="match status" value="1"/>
</dbReference>
<name>E7S956_9STRE</name>
<sequence>MEKMMVKINQMKKDELFEGFYLIKSADVRQTRAGKNYLAFVFQDETGTIEGKLWDAQPHNVEQFQAGRVVHMSGRREVYNNTPQVNQLTLRLPQNGEPSNPADFKEKPPVNPVDLKDYLSGMIFKIENPVWQRVVRALYSKYDKEFYSYPAAKTNHHAFETGLAYHTATMVRLAESISQVYPQLNQSLLYAGIMLHDLAKVLELSGPENTEYTVRGNLIGHIALIDEEITKVLQELKIDDQKEDVIVLRHVILSHHGLLEYGSPVRPKIMEAEIIHMIDNLDAEMMMMTSALALVGPGEMTNKIFALDNRSFYKPNLKDS</sequence>
<dbReference type="InterPro" id="IPR006674">
    <property type="entry name" value="HD_domain"/>
</dbReference>
<proteinExistence type="predicted"/>
<protein>
    <submittedName>
        <fullName evidence="4">HD domain protein</fullName>
    </submittedName>
</protein>
<gene>
    <name evidence="4" type="primary">cbf</name>
    <name evidence="4" type="ORF">HMPREF9421_0612</name>
</gene>
<dbReference type="PANTHER" id="PTHR37294:SF1">
    <property type="entry name" value="3'-5' EXORIBONUCLEASE YHAM"/>
    <property type="match status" value="1"/>
</dbReference>
<dbReference type="GO" id="GO:0004527">
    <property type="term" value="F:exonuclease activity"/>
    <property type="evidence" value="ECO:0007669"/>
    <property type="project" value="UniProtKB-KW"/>
</dbReference>
<evidence type="ECO:0000313" key="5">
    <source>
        <dbReference type="Proteomes" id="UP000002814"/>
    </source>
</evidence>
<dbReference type="Gene3D" id="1.10.3210.10">
    <property type="entry name" value="Hypothetical protein af1432"/>
    <property type="match status" value="1"/>
</dbReference>